<keyword evidence="3" id="KW-0547">Nucleotide-binding</keyword>
<evidence type="ECO:0000313" key="8">
    <source>
        <dbReference type="Proteomes" id="UP001159428"/>
    </source>
</evidence>
<evidence type="ECO:0000256" key="2">
    <source>
        <dbReference type="ARBA" id="ARBA00022737"/>
    </source>
</evidence>
<evidence type="ECO:0000256" key="3">
    <source>
        <dbReference type="ARBA" id="ARBA00022741"/>
    </source>
</evidence>
<comment type="caution">
    <text evidence="7">The sequence shown here is derived from an EMBL/GenBank/DDBJ whole genome shotgun (WGS) entry which is preliminary data.</text>
</comment>
<dbReference type="Gene3D" id="3.80.10.10">
    <property type="entry name" value="Ribonuclease Inhibitor"/>
    <property type="match status" value="2"/>
</dbReference>
<dbReference type="InterPro" id="IPR001611">
    <property type="entry name" value="Leu-rich_rpt"/>
</dbReference>
<dbReference type="InterPro" id="IPR027417">
    <property type="entry name" value="P-loop_NTPase"/>
</dbReference>
<keyword evidence="1" id="KW-0433">Leucine-rich repeat</keyword>
<sequence length="970" mass="110605">MKNSKFLKAHLNPFHADSQNATTSIVLRSEPPSHEKRTEQETNIPQEQHQEEESKEHETNILHLPSKPQQLQKPPLQEFIDNTKKIIKKETNKPPQLRSPFSSTPGEGHPSKHLTLDQIYTNLVVVPDRAKYDFSGGRREKLGVYTRAGEKNTTPRGPEDILNNENKNVLIVGRPGIGKTLCCTKLLRDWAFNKVFHKSSDVKIHFDAAFFIKFRAFNAAPDLSLRELLTSSEHSPSDHMDDEVWNYILENPQRVLIIFDGIDEFKPNSKIGEENFEPQFKNRVDEKMPLYALYEKLATGKLLNGVAVLTTTRPTALSCIERVDFDKVFEILGFSSEQVEEYVTKFAEEDKHAGETIWRHIGGNRNILSLCYIPASCFIICSSLFQMVKFYGSKSLSLPTKLTDIYKKAVKIFYLRHNEEFRGKNFTREEFESDQLPPEVEKKFEKLEKMAFEGIKEGKLVFGGNEVRGMEESALFHRLPDRETASLKRERQFCFIHLTMQEFFAARHLANMNETELRNFVSMNIEDGKWQLVFQFLAGLMNEKEKLPSEIITDLLPVETEAKKSQHYNEEWTKDMEPRKVTCWPTKDKKHLALTLFKCTNESSAMVEIVQRKLQQINFNFVNFNDCQLTPVDCASVVTLIKNVQQISHLDLAFNNFGPLGCFEICKLLKCSKSQLSWLDLTRNQLTDEGAEYLAEAINNNNCQLRTLYLYGNNISHIGAQHLAEAINNNNCQLRTLNLRENNILDIGAQHLAEAINNNNCQLRTLILRANNISDIGAQHLAEAINNNNCQLRMLILHKNNISHIGAQHFAEAINNNNCQLHTLNLSLNNISDIGAQHLAEAIKNNNCQLRMLYLARNKISDIGAQHLAEAINNNNCQLHTLNLSINKISDIGAQHLAEAINNNNCQLRTLNLSVNNISDIGAQHLAEAINNNNCLLRTLYLTRNNITEAGKQHAKNLLSNSQSDCRLII</sequence>
<evidence type="ECO:0000256" key="1">
    <source>
        <dbReference type="ARBA" id="ARBA00022614"/>
    </source>
</evidence>
<dbReference type="EMBL" id="CALNXJ010000111">
    <property type="protein sequence ID" value="CAH3164954.1"/>
    <property type="molecule type" value="Genomic_DNA"/>
</dbReference>
<evidence type="ECO:0000256" key="4">
    <source>
        <dbReference type="ARBA" id="ARBA00022840"/>
    </source>
</evidence>
<keyword evidence="2" id="KW-0677">Repeat</keyword>
<feature type="compositionally biased region" description="Polar residues" evidence="5">
    <location>
        <begin position="17"/>
        <end position="26"/>
    </location>
</feature>
<dbReference type="GO" id="GO:0005524">
    <property type="term" value="F:ATP binding"/>
    <property type="evidence" value="ECO:0007669"/>
    <property type="project" value="UniProtKB-KW"/>
</dbReference>
<evidence type="ECO:0000256" key="5">
    <source>
        <dbReference type="SAM" id="MobiDB-lite"/>
    </source>
</evidence>
<accession>A0AAU9Y091</accession>
<feature type="region of interest" description="Disordered" evidence="5">
    <location>
        <begin position="88"/>
        <end position="110"/>
    </location>
</feature>
<dbReference type="PROSITE" id="PS51450">
    <property type="entry name" value="LRR"/>
    <property type="match status" value="2"/>
</dbReference>
<reference evidence="7 8" key="1">
    <citation type="submission" date="2022-05" db="EMBL/GenBank/DDBJ databases">
        <authorList>
            <consortium name="Genoscope - CEA"/>
            <person name="William W."/>
        </authorList>
    </citation>
    <scope>NUCLEOTIDE SEQUENCE [LARGE SCALE GENOMIC DNA]</scope>
</reference>
<dbReference type="SUPFAM" id="SSF52047">
    <property type="entry name" value="RNI-like"/>
    <property type="match status" value="1"/>
</dbReference>
<dbReference type="Pfam" id="PF13516">
    <property type="entry name" value="LRR_6"/>
    <property type="match status" value="7"/>
</dbReference>
<dbReference type="InterPro" id="IPR007111">
    <property type="entry name" value="NACHT_NTPase"/>
</dbReference>
<dbReference type="Proteomes" id="UP001159428">
    <property type="component" value="Unassembled WGS sequence"/>
</dbReference>
<dbReference type="AlphaFoldDB" id="A0AAU9Y091"/>
<protein>
    <recommendedName>
        <fullName evidence="6">NACHT domain-containing protein</fullName>
    </recommendedName>
</protein>
<dbReference type="InterPro" id="IPR051261">
    <property type="entry name" value="NLR"/>
</dbReference>
<dbReference type="Pfam" id="PF05729">
    <property type="entry name" value="NACHT"/>
    <property type="match status" value="1"/>
</dbReference>
<dbReference type="PROSITE" id="PS50837">
    <property type="entry name" value="NACHT"/>
    <property type="match status" value="1"/>
</dbReference>
<dbReference type="PANTHER" id="PTHR24106">
    <property type="entry name" value="NACHT, LRR AND CARD DOMAINS-CONTAINING"/>
    <property type="match status" value="1"/>
</dbReference>
<feature type="region of interest" description="Disordered" evidence="5">
    <location>
        <begin position="1"/>
        <end position="59"/>
    </location>
</feature>
<keyword evidence="4" id="KW-0067">ATP-binding</keyword>
<dbReference type="SUPFAM" id="SSF52540">
    <property type="entry name" value="P-loop containing nucleoside triphosphate hydrolases"/>
    <property type="match status" value="1"/>
</dbReference>
<dbReference type="Gene3D" id="3.40.50.300">
    <property type="entry name" value="P-loop containing nucleotide triphosphate hydrolases"/>
    <property type="match status" value="1"/>
</dbReference>
<evidence type="ECO:0000313" key="7">
    <source>
        <dbReference type="EMBL" id="CAH3164954.1"/>
    </source>
</evidence>
<dbReference type="InterPro" id="IPR032675">
    <property type="entry name" value="LRR_dom_sf"/>
</dbReference>
<feature type="domain" description="NACHT" evidence="6">
    <location>
        <begin position="167"/>
        <end position="316"/>
    </location>
</feature>
<evidence type="ECO:0000259" key="6">
    <source>
        <dbReference type="PROSITE" id="PS50837"/>
    </source>
</evidence>
<feature type="compositionally biased region" description="Basic and acidic residues" evidence="5">
    <location>
        <begin position="31"/>
        <end position="40"/>
    </location>
</feature>
<feature type="compositionally biased region" description="Basic and acidic residues" evidence="5">
    <location>
        <begin position="48"/>
        <end position="59"/>
    </location>
</feature>
<dbReference type="SMART" id="SM00368">
    <property type="entry name" value="LRR_RI"/>
    <property type="match status" value="11"/>
</dbReference>
<proteinExistence type="predicted"/>
<organism evidence="7 8">
    <name type="scientific">Pocillopora meandrina</name>
    <dbReference type="NCBI Taxonomy" id="46732"/>
    <lineage>
        <taxon>Eukaryota</taxon>
        <taxon>Metazoa</taxon>
        <taxon>Cnidaria</taxon>
        <taxon>Anthozoa</taxon>
        <taxon>Hexacorallia</taxon>
        <taxon>Scleractinia</taxon>
        <taxon>Astrocoeniina</taxon>
        <taxon>Pocilloporidae</taxon>
        <taxon>Pocillopora</taxon>
    </lineage>
</organism>
<name>A0AAU9Y091_9CNID</name>
<gene>
    <name evidence="7" type="ORF">PMEA_00003254</name>
</gene>
<keyword evidence="8" id="KW-1185">Reference proteome</keyword>